<sequence length="265" mass="27759">MSTVTTAPSTSYTILDRTKWPACALSCRILTTAEADCLPPVNPVGDQNSHVDCFCRNSGPFNAYEYHKLCKEECGGDGDGNGDGKRGEGEDDDGDENDDLKKVTSCWEEFCNGYLYQATKGLAWTSKSGWQSVLYGTAGRSANSTAATTKSGTAGLVTASPGSIDAHPSPTLTAPLSSPTLTDAPDSTPSPNLQESRSSGSTGAIAGIAVGSAVVACVLIGLLIWARGKRKAQLAEEEKFELGGREHWRSSLATKVNTAELGTGR</sequence>
<name>A0A6A6SYE7_9PLEO</name>
<proteinExistence type="predicted"/>
<accession>A0A6A6SYE7</accession>
<evidence type="ECO:0000256" key="1">
    <source>
        <dbReference type="SAM" id="MobiDB-lite"/>
    </source>
</evidence>
<feature type="region of interest" description="Disordered" evidence="1">
    <location>
        <begin position="77"/>
        <end position="98"/>
    </location>
</feature>
<feature type="compositionally biased region" description="Low complexity" evidence="1">
    <location>
        <begin position="144"/>
        <end position="154"/>
    </location>
</feature>
<dbReference type="OrthoDB" id="5426355at2759"/>
<gene>
    <name evidence="3" type="ORF">K491DRAFT_718687</name>
</gene>
<dbReference type="AlphaFoldDB" id="A0A6A6SYE7"/>
<feature type="compositionally biased region" description="Acidic residues" evidence="1">
    <location>
        <begin position="89"/>
        <end position="98"/>
    </location>
</feature>
<keyword evidence="2" id="KW-1133">Transmembrane helix</keyword>
<dbReference type="Proteomes" id="UP000799324">
    <property type="component" value="Unassembled WGS sequence"/>
</dbReference>
<evidence type="ECO:0000313" key="3">
    <source>
        <dbReference type="EMBL" id="KAF2652735.1"/>
    </source>
</evidence>
<evidence type="ECO:0000313" key="4">
    <source>
        <dbReference type="Proteomes" id="UP000799324"/>
    </source>
</evidence>
<feature type="compositionally biased region" description="Polar residues" evidence="1">
    <location>
        <begin position="185"/>
        <end position="197"/>
    </location>
</feature>
<keyword evidence="2" id="KW-0812">Transmembrane</keyword>
<reference evidence="3" key="1">
    <citation type="journal article" date="2020" name="Stud. Mycol.">
        <title>101 Dothideomycetes genomes: a test case for predicting lifestyles and emergence of pathogens.</title>
        <authorList>
            <person name="Haridas S."/>
            <person name="Albert R."/>
            <person name="Binder M."/>
            <person name="Bloem J."/>
            <person name="Labutti K."/>
            <person name="Salamov A."/>
            <person name="Andreopoulos B."/>
            <person name="Baker S."/>
            <person name="Barry K."/>
            <person name="Bills G."/>
            <person name="Bluhm B."/>
            <person name="Cannon C."/>
            <person name="Castanera R."/>
            <person name="Culley D."/>
            <person name="Daum C."/>
            <person name="Ezra D."/>
            <person name="Gonzalez J."/>
            <person name="Henrissat B."/>
            <person name="Kuo A."/>
            <person name="Liang C."/>
            <person name="Lipzen A."/>
            <person name="Lutzoni F."/>
            <person name="Magnuson J."/>
            <person name="Mondo S."/>
            <person name="Nolan M."/>
            <person name="Ohm R."/>
            <person name="Pangilinan J."/>
            <person name="Park H.-J."/>
            <person name="Ramirez L."/>
            <person name="Alfaro M."/>
            <person name="Sun H."/>
            <person name="Tritt A."/>
            <person name="Yoshinaga Y."/>
            <person name="Zwiers L.-H."/>
            <person name="Turgeon B."/>
            <person name="Goodwin S."/>
            <person name="Spatafora J."/>
            <person name="Crous P."/>
            <person name="Grigoriev I."/>
        </authorList>
    </citation>
    <scope>NUCLEOTIDE SEQUENCE</scope>
    <source>
        <strain evidence="3">CBS 122681</strain>
    </source>
</reference>
<keyword evidence="2" id="KW-0472">Membrane</keyword>
<keyword evidence="4" id="KW-1185">Reference proteome</keyword>
<feature type="compositionally biased region" description="Low complexity" evidence="1">
    <location>
        <begin position="168"/>
        <end position="182"/>
    </location>
</feature>
<feature type="region of interest" description="Disordered" evidence="1">
    <location>
        <begin position="144"/>
        <end position="200"/>
    </location>
</feature>
<evidence type="ECO:0000256" key="2">
    <source>
        <dbReference type="SAM" id="Phobius"/>
    </source>
</evidence>
<organism evidence="3 4">
    <name type="scientific">Lophiostoma macrostomum CBS 122681</name>
    <dbReference type="NCBI Taxonomy" id="1314788"/>
    <lineage>
        <taxon>Eukaryota</taxon>
        <taxon>Fungi</taxon>
        <taxon>Dikarya</taxon>
        <taxon>Ascomycota</taxon>
        <taxon>Pezizomycotina</taxon>
        <taxon>Dothideomycetes</taxon>
        <taxon>Pleosporomycetidae</taxon>
        <taxon>Pleosporales</taxon>
        <taxon>Lophiostomataceae</taxon>
        <taxon>Lophiostoma</taxon>
    </lineage>
</organism>
<dbReference type="EMBL" id="MU004395">
    <property type="protein sequence ID" value="KAF2652735.1"/>
    <property type="molecule type" value="Genomic_DNA"/>
</dbReference>
<protein>
    <submittedName>
        <fullName evidence="3">Uncharacterized protein</fullName>
    </submittedName>
</protein>
<feature type="transmembrane region" description="Helical" evidence="2">
    <location>
        <begin position="204"/>
        <end position="226"/>
    </location>
</feature>